<dbReference type="SMART" id="SM00360">
    <property type="entry name" value="RRM"/>
    <property type="match status" value="5"/>
</dbReference>
<dbReference type="FunCoup" id="A0A3N4KFS0">
    <property type="interactions" value="1142"/>
</dbReference>
<evidence type="ECO:0000256" key="1">
    <source>
        <dbReference type="ARBA" id="ARBA00004123"/>
    </source>
</evidence>
<evidence type="ECO:0000313" key="13">
    <source>
        <dbReference type="EMBL" id="RPB08192.1"/>
    </source>
</evidence>
<evidence type="ECO:0000259" key="12">
    <source>
        <dbReference type="PROSITE" id="PS50102"/>
    </source>
</evidence>
<feature type="domain" description="RRM" evidence="12">
    <location>
        <begin position="322"/>
        <end position="400"/>
    </location>
</feature>
<organism evidence="13 14">
    <name type="scientific">Morchella conica CCBAS932</name>
    <dbReference type="NCBI Taxonomy" id="1392247"/>
    <lineage>
        <taxon>Eukaryota</taxon>
        <taxon>Fungi</taxon>
        <taxon>Dikarya</taxon>
        <taxon>Ascomycota</taxon>
        <taxon>Pezizomycotina</taxon>
        <taxon>Pezizomycetes</taxon>
        <taxon>Pezizales</taxon>
        <taxon>Morchellaceae</taxon>
        <taxon>Morchella</taxon>
    </lineage>
</organism>
<keyword evidence="5" id="KW-0677">Repeat</keyword>
<feature type="domain" description="RRM" evidence="12">
    <location>
        <begin position="3"/>
        <end position="77"/>
    </location>
</feature>
<keyword evidence="6 9" id="KW-0694">RNA-binding</keyword>
<dbReference type="Pfam" id="PF00076">
    <property type="entry name" value="RRM_1"/>
    <property type="match status" value="4"/>
</dbReference>
<dbReference type="Proteomes" id="UP000277580">
    <property type="component" value="Unassembled WGS sequence"/>
</dbReference>
<protein>
    <recommendedName>
        <fullName evidence="3">Multiple RNA-binding domain-containing protein 1</fullName>
    </recommendedName>
</protein>
<sequence>MSTRIFVRGLPPTFTESDFRAHFSAQSPEAITDTKLIPSRRIGYVGYKTNADAERAVKYFNKTFIRMSRIWVELARPVADAELPRAWSKHTPGSTAYKRKHEAQEAAAAAKTDGAKRKRGEAPAPAPEDPKLKEFLEAMAPVSKSKTWANEDLATFGQGAAAPAMDTVAVVEAGESDDEYESIPVKRKEKKEKKEKAPEGRPQENEPQEDVEMKGAEETKETEAVEAEPAAPVSDADWLRSKTSRLLDLTDDVDAEIARVTLNDNTTSQAPPQRAPAAQSESEEWKGIDGEMTEPVKAEESEEEEKGTTEEEAAFETISKSGRLFLRNLSYSITEDDLREHFKKHGDLEEVHLPIDNKTNASKGFAYIQYTNPIDAVEAFKHLDRKIFQGRLLHILPSAPKRENRLDEYALSKLPLKKQRELKKKAGAATSQFNWNSLYMSADAVMSSVADRLGVSKAELLDPTSSDAAVRQAHAETHVIQETKAYFRAQGIDLDAFNKKDRDDKVILIKNFPYGTKTDELRKMLSEFGQLGRVLMPPSGTIAIAEFLAAPAARVAFAGLAYRRFKDSVLFLEKAPRGLFTASFDPTQANPNATQLAAAAAISSAKDAKPSAGDLLSTEDASADTSTLFVRNLNFSTTSALLADTFRPIDGFMSARVKTKTDPKKPGQVLSMGFGFVEFRTKAAAEAALAAMDGFVLEGHKLLIKASHKGLDAAAERKKADTAKKDASKRTKIIIKNLPFEASKKDIRALFGHYGTLRTVRVPKKFGGATRGFAFAEFVTSREAEGAMEALRDTHLLGRRLVLEYAAQEAADAEEEIERMGEKVARQTGAVALHKLRADRKRKVEIAGDGGVEEEM</sequence>
<dbReference type="STRING" id="1392247.A0A3N4KFS0"/>
<evidence type="ECO:0000256" key="7">
    <source>
        <dbReference type="ARBA" id="ARBA00023242"/>
    </source>
</evidence>
<dbReference type="GO" id="GO:0005634">
    <property type="term" value="C:nucleus"/>
    <property type="evidence" value="ECO:0007669"/>
    <property type="project" value="UniProtKB-SubCell"/>
</dbReference>
<feature type="domain" description="RRM" evidence="12">
    <location>
        <begin position="626"/>
        <end position="709"/>
    </location>
</feature>
<dbReference type="InterPro" id="IPR000504">
    <property type="entry name" value="RRM_dom"/>
</dbReference>
<keyword evidence="4" id="KW-0698">rRNA processing</keyword>
<dbReference type="SUPFAM" id="SSF54928">
    <property type="entry name" value="RNA-binding domain, RBD"/>
    <property type="match status" value="3"/>
</dbReference>
<dbReference type="CDD" id="cd12320">
    <property type="entry name" value="RRM6_RBM19_RRM5_MRD1"/>
    <property type="match status" value="1"/>
</dbReference>
<keyword evidence="7" id="KW-0539">Nucleus</keyword>
<feature type="compositionally biased region" description="Basic and acidic residues" evidence="11">
    <location>
        <begin position="283"/>
        <end position="299"/>
    </location>
</feature>
<feature type="compositionally biased region" description="Basic and acidic residues" evidence="11">
    <location>
        <begin position="211"/>
        <end position="223"/>
    </location>
</feature>
<dbReference type="AlphaFoldDB" id="A0A3N4KFS0"/>
<keyword evidence="8" id="KW-0687">Ribonucleoprotein</keyword>
<feature type="region of interest" description="Disordered" evidence="11">
    <location>
        <begin position="88"/>
        <end position="132"/>
    </location>
</feature>
<dbReference type="PANTHER" id="PTHR48039">
    <property type="entry name" value="RNA-BINDING MOTIF PROTEIN 14B"/>
    <property type="match status" value="1"/>
</dbReference>
<feature type="region of interest" description="Disordered" evidence="11">
    <location>
        <begin position="261"/>
        <end position="314"/>
    </location>
</feature>
<evidence type="ECO:0000256" key="5">
    <source>
        <dbReference type="ARBA" id="ARBA00022737"/>
    </source>
</evidence>
<feature type="region of interest" description="Disordered" evidence="11">
    <location>
        <begin position="173"/>
        <end position="240"/>
    </location>
</feature>
<evidence type="ECO:0000256" key="9">
    <source>
        <dbReference type="PROSITE-ProRule" id="PRU00176"/>
    </source>
</evidence>
<dbReference type="GO" id="GO:0003729">
    <property type="term" value="F:mRNA binding"/>
    <property type="evidence" value="ECO:0007669"/>
    <property type="project" value="TreeGrafter"/>
</dbReference>
<evidence type="ECO:0000313" key="14">
    <source>
        <dbReference type="Proteomes" id="UP000277580"/>
    </source>
</evidence>
<dbReference type="InParanoid" id="A0A3N4KFS0"/>
<dbReference type="GO" id="GO:0006364">
    <property type="term" value="P:rRNA processing"/>
    <property type="evidence" value="ECO:0007669"/>
    <property type="project" value="UniProtKB-KW"/>
</dbReference>
<feature type="coiled-coil region" evidence="10">
    <location>
        <begin position="803"/>
        <end position="830"/>
    </location>
</feature>
<dbReference type="FunFam" id="3.30.70.330:FF:000247">
    <property type="entry name" value="Multiple RNA-binding domain-containing protein 1"/>
    <property type="match status" value="1"/>
</dbReference>
<evidence type="ECO:0000256" key="3">
    <source>
        <dbReference type="ARBA" id="ARBA00013428"/>
    </source>
</evidence>
<evidence type="ECO:0000256" key="2">
    <source>
        <dbReference type="ARBA" id="ARBA00008033"/>
    </source>
</evidence>
<dbReference type="GO" id="GO:1990904">
    <property type="term" value="C:ribonucleoprotein complex"/>
    <property type="evidence" value="ECO:0007669"/>
    <property type="project" value="UniProtKB-KW"/>
</dbReference>
<dbReference type="InterPro" id="IPR035979">
    <property type="entry name" value="RBD_domain_sf"/>
</dbReference>
<dbReference type="InterPro" id="IPR012677">
    <property type="entry name" value="Nucleotide-bd_a/b_plait_sf"/>
</dbReference>
<comment type="similarity">
    <text evidence="2">Belongs to the RRM MRD1 family.</text>
</comment>
<feature type="domain" description="RRM" evidence="12">
    <location>
        <begin position="731"/>
        <end position="808"/>
    </location>
</feature>
<proteinExistence type="inferred from homology"/>
<evidence type="ECO:0000256" key="8">
    <source>
        <dbReference type="ARBA" id="ARBA00023274"/>
    </source>
</evidence>
<keyword evidence="10" id="KW-0175">Coiled coil</keyword>
<feature type="compositionally biased region" description="Basic and acidic residues" evidence="11">
    <location>
        <begin position="192"/>
        <end position="204"/>
    </location>
</feature>
<gene>
    <name evidence="13" type="ORF">P167DRAFT_529011</name>
</gene>
<evidence type="ECO:0000256" key="10">
    <source>
        <dbReference type="SAM" id="Coils"/>
    </source>
</evidence>
<feature type="compositionally biased region" description="Low complexity" evidence="11">
    <location>
        <begin position="269"/>
        <end position="279"/>
    </location>
</feature>
<dbReference type="Gene3D" id="3.30.70.330">
    <property type="match status" value="5"/>
</dbReference>
<evidence type="ECO:0000256" key="4">
    <source>
        <dbReference type="ARBA" id="ARBA00022552"/>
    </source>
</evidence>
<dbReference type="InterPro" id="IPR051945">
    <property type="entry name" value="RRM_MRD1_RNA_proc_ribogen"/>
</dbReference>
<dbReference type="OrthoDB" id="439639at2759"/>
<dbReference type="PANTHER" id="PTHR48039:SF5">
    <property type="entry name" value="RNA-BINDING PROTEIN 28"/>
    <property type="match status" value="1"/>
</dbReference>
<dbReference type="PROSITE" id="PS50102">
    <property type="entry name" value="RRM"/>
    <property type="match status" value="4"/>
</dbReference>
<evidence type="ECO:0000256" key="6">
    <source>
        <dbReference type="ARBA" id="ARBA00022884"/>
    </source>
</evidence>
<reference evidence="13 14" key="1">
    <citation type="journal article" date="2018" name="Nat. Ecol. Evol.">
        <title>Pezizomycetes genomes reveal the molecular basis of ectomycorrhizal truffle lifestyle.</title>
        <authorList>
            <person name="Murat C."/>
            <person name="Payen T."/>
            <person name="Noel B."/>
            <person name="Kuo A."/>
            <person name="Morin E."/>
            <person name="Chen J."/>
            <person name="Kohler A."/>
            <person name="Krizsan K."/>
            <person name="Balestrini R."/>
            <person name="Da Silva C."/>
            <person name="Montanini B."/>
            <person name="Hainaut M."/>
            <person name="Levati E."/>
            <person name="Barry K.W."/>
            <person name="Belfiori B."/>
            <person name="Cichocki N."/>
            <person name="Clum A."/>
            <person name="Dockter R.B."/>
            <person name="Fauchery L."/>
            <person name="Guy J."/>
            <person name="Iotti M."/>
            <person name="Le Tacon F."/>
            <person name="Lindquist E.A."/>
            <person name="Lipzen A."/>
            <person name="Malagnac F."/>
            <person name="Mello A."/>
            <person name="Molinier V."/>
            <person name="Miyauchi S."/>
            <person name="Poulain J."/>
            <person name="Riccioni C."/>
            <person name="Rubini A."/>
            <person name="Sitrit Y."/>
            <person name="Splivallo R."/>
            <person name="Traeger S."/>
            <person name="Wang M."/>
            <person name="Zifcakova L."/>
            <person name="Wipf D."/>
            <person name="Zambonelli A."/>
            <person name="Paolocci F."/>
            <person name="Nowrousian M."/>
            <person name="Ottonello S."/>
            <person name="Baldrian P."/>
            <person name="Spatafora J.W."/>
            <person name="Henrissat B."/>
            <person name="Nagy L.G."/>
            <person name="Aury J.M."/>
            <person name="Wincker P."/>
            <person name="Grigoriev I.V."/>
            <person name="Bonfante P."/>
            <person name="Martin F.M."/>
        </authorList>
    </citation>
    <scope>NUCLEOTIDE SEQUENCE [LARGE SCALE GENOMIC DNA]</scope>
    <source>
        <strain evidence="13 14">CCBAS932</strain>
    </source>
</reference>
<dbReference type="EMBL" id="ML119167">
    <property type="protein sequence ID" value="RPB08192.1"/>
    <property type="molecule type" value="Genomic_DNA"/>
</dbReference>
<name>A0A3N4KFS0_9PEZI</name>
<accession>A0A3N4KFS0</accession>
<evidence type="ECO:0000256" key="11">
    <source>
        <dbReference type="SAM" id="MobiDB-lite"/>
    </source>
</evidence>
<comment type="subcellular location">
    <subcellularLocation>
        <location evidence="1">Nucleus</location>
    </subcellularLocation>
</comment>
<keyword evidence="14" id="KW-1185">Reference proteome</keyword>
<feature type="compositionally biased region" description="Acidic residues" evidence="11">
    <location>
        <begin position="300"/>
        <end position="314"/>
    </location>
</feature>